<accession>A0AAI9SXY6</accession>
<dbReference type="PANTHER" id="PTHR43595:SF1">
    <property type="entry name" value="SMALL RIBOSOMAL SUBUNIT PROTEIN MS43"/>
    <property type="match status" value="1"/>
</dbReference>
<comment type="caution">
    <text evidence="4">The sequence shown here is derived from an EMBL/GenBank/DDBJ whole genome shotgun (WGS) entry which is preliminary data.</text>
</comment>
<gene>
    <name evidence="4" type="ORF">KGF56_002132</name>
</gene>
<evidence type="ECO:0000313" key="5">
    <source>
        <dbReference type="Proteomes" id="UP001202479"/>
    </source>
</evidence>
<evidence type="ECO:0000256" key="2">
    <source>
        <dbReference type="SAM" id="MobiDB-lite"/>
    </source>
</evidence>
<dbReference type="Proteomes" id="UP001202479">
    <property type="component" value="Unassembled WGS sequence"/>
</dbReference>
<dbReference type="SUPFAM" id="SSF46609">
    <property type="entry name" value="Fe,Mn superoxide dismutase (SOD), N-terminal domain"/>
    <property type="match status" value="1"/>
</dbReference>
<dbReference type="GeneID" id="73379749"/>
<proteinExistence type="predicted"/>
<reference evidence="4" key="1">
    <citation type="journal article" date="2022" name="DNA Res.">
        <title>Genome analysis of five recently described species of the CUG-Ser clade uncovers Candida theae as a new hybrid lineage with pathogenic potential in the Candida parapsilosis species complex.</title>
        <authorList>
            <person name="Mixao V."/>
            <person name="Del Olmo V."/>
            <person name="Hegedusova E."/>
            <person name="Saus E."/>
            <person name="Pryszcz L."/>
            <person name="Cillingova A."/>
            <person name="Nosek J."/>
            <person name="Gabaldon T."/>
        </authorList>
    </citation>
    <scope>NUCLEOTIDE SEQUENCE</scope>
    <source>
        <strain evidence="4">CBS 10844</strain>
    </source>
</reference>
<evidence type="ECO:0000313" key="4">
    <source>
        <dbReference type="EMBL" id="KAI3405047.2"/>
    </source>
</evidence>
<dbReference type="PANTHER" id="PTHR43595">
    <property type="entry name" value="37S RIBOSOMAL PROTEIN S26, MITOCHONDRIAL"/>
    <property type="match status" value="1"/>
</dbReference>
<dbReference type="InterPro" id="IPR036324">
    <property type="entry name" value="Mn/Fe_SOD_N_sf"/>
</dbReference>
<dbReference type="RefSeq" id="XP_049180792.1">
    <property type="nucleotide sequence ID" value="XM_049323328.1"/>
</dbReference>
<dbReference type="GO" id="GO:0004784">
    <property type="term" value="F:superoxide dismutase activity"/>
    <property type="evidence" value="ECO:0007669"/>
    <property type="project" value="InterPro"/>
</dbReference>
<sequence>MLPKIRALTFKRNISRSFALPVNQTLEILRATNANFEGLFSHKALSQLWFKQGESIVLNLNQHLSQTSSSLTQDKDYTLQELVSVTINKPDLYNIHKNAAKLYNLTTFFENLRPLQIGPVELDRPGPEAMLQTPTNSFLNVPTDEGFVDWLEDSFGSITEFRNLLINTAKAIKGDGTVWLVAESTLSDNYLQKNISLYNSAPAFSNLSIVATYNGGVVNDSERSGQIKRMKSMFEKEEEDMEPTRSSDADNDDLQLGTTEQAEYETAYLNKKLVPVLAIDASPRNYLVDYGVYGKQKYLENCWECIDWDVVLRRLPERSKQAITM</sequence>
<evidence type="ECO:0000259" key="3">
    <source>
        <dbReference type="Pfam" id="PF02777"/>
    </source>
</evidence>
<feature type="region of interest" description="Disordered" evidence="2">
    <location>
        <begin position="234"/>
        <end position="253"/>
    </location>
</feature>
<dbReference type="SUPFAM" id="SSF54719">
    <property type="entry name" value="Fe,Mn superoxide dismutase (SOD), C-terminal domain"/>
    <property type="match status" value="1"/>
</dbReference>
<organism evidence="4 5">
    <name type="scientific">Candida oxycetoniae</name>
    <dbReference type="NCBI Taxonomy" id="497107"/>
    <lineage>
        <taxon>Eukaryota</taxon>
        <taxon>Fungi</taxon>
        <taxon>Dikarya</taxon>
        <taxon>Ascomycota</taxon>
        <taxon>Saccharomycotina</taxon>
        <taxon>Pichiomycetes</taxon>
        <taxon>Debaryomycetaceae</taxon>
        <taxon>Candida/Lodderomyces clade</taxon>
        <taxon>Candida</taxon>
    </lineage>
</organism>
<dbReference type="AlphaFoldDB" id="A0AAI9SXY6"/>
<comment type="function">
    <text evidence="1">Component of the mitochondrial ribosome (mitoribosome), a dedicated translation machinery responsible for the synthesis of mitochondrial genome-encoded proteins, including at least some of the essential transmembrane subunits of the mitochondrial respiratory chain. The mitoribosomes are attached to the mitochondrial inner membrane and translation products are cotranslationally integrated into the membrane.</text>
</comment>
<name>A0AAI9SXY6_9ASCO</name>
<dbReference type="GO" id="GO:0046872">
    <property type="term" value="F:metal ion binding"/>
    <property type="evidence" value="ECO:0007669"/>
    <property type="project" value="InterPro"/>
</dbReference>
<dbReference type="InterPro" id="IPR036314">
    <property type="entry name" value="SOD_C_sf"/>
</dbReference>
<dbReference type="InterPro" id="IPR019832">
    <property type="entry name" value="Mn/Fe_SOD_C"/>
</dbReference>
<feature type="domain" description="Manganese/iron superoxide dismutase C-terminal" evidence="3">
    <location>
        <begin position="252"/>
        <end position="313"/>
    </location>
</feature>
<dbReference type="Pfam" id="PF02777">
    <property type="entry name" value="Sod_Fe_C"/>
    <property type="match status" value="1"/>
</dbReference>
<evidence type="ECO:0000256" key="1">
    <source>
        <dbReference type="ARBA" id="ARBA00037226"/>
    </source>
</evidence>
<dbReference type="GO" id="GO:0005737">
    <property type="term" value="C:cytoplasm"/>
    <property type="evidence" value="ECO:0007669"/>
    <property type="project" value="TreeGrafter"/>
</dbReference>
<protein>
    <recommendedName>
        <fullName evidence="3">Manganese/iron superoxide dismutase C-terminal domain-containing protein</fullName>
    </recommendedName>
</protein>
<dbReference type="Gene3D" id="3.55.40.20">
    <property type="entry name" value="Iron/manganese superoxide dismutase, C-terminal domain"/>
    <property type="match status" value="1"/>
</dbReference>
<dbReference type="EMBL" id="JAHUZD010000069">
    <property type="protein sequence ID" value="KAI3405047.2"/>
    <property type="molecule type" value="Genomic_DNA"/>
</dbReference>
<keyword evidence="5" id="KW-1185">Reference proteome</keyword>